<keyword evidence="5" id="KW-0560">Oxidoreductase</keyword>
<comment type="caution">
    <text evidence="8">The sequence shown here is derived from an EMBL/GenBank/DDBJ whole genome shotgun (WGS) entry which is preliminary data.</text>
</comment>
<dbReference type="EC" id="1.15.1.1" evidence="1"/>
<evidence type="ECO:0000313" key="9">
    <source>
        <dbReference type="Proteomes" id="UP000494106"/>
    </source>
</evidence>
<proteinExistence type="predicted"/>
<dbReference type="GO" id="GO:0005507">
    <property type="term" value="F:copper ion binding"/>
    <property type="evidence" value="ECO:0007669"/>
    <property type="project" value="InterPro"/>
</dbReference>
<gene>
    <name evidence="8" type="ORF">APLA_LOCUS5727</name>
</gene>
<comment type="catalytic activity">
    <reaction evidence="6">
        <text>2 superoxide + 2 H(+) = H2O2 + O2</text>
        <dbReference type="Rhea" id="RHEA:20696"/>
        <dbReference type="ChEBI" id="CHEBI:15378"/>
        <dbReference type="ChEBI" id="CHEBI:15379"/>
        <dbReference type="ChEBI" id="CHEBI:16240"/>
        <dbReference type="ChEBI" id="CHEBI:18421"/>
        <dbReference type="EC" id="1.15.1.1"/>
    </reaction>
</comment>
<evidence type="ECO:0000256" key="5">
    <source>
        <dbReference type="ARBA" id="ARBA00023002"/>
    </source>
</evidence>
<evidence type="ECO:0000256" key="6">
    <source>
        <dbReference type="ARBA" id="ARBA00049204"/>
    </source>
</evidence>
<evidence type="ECO:0000313" key="8">
    <source>
        <dbReference type="EMBL" id="CAB3234670.1"/>
    </source>
</evidence>
<keyword evidence="2" id="KW-0479">Metal-binding</keyword>
<name>A0A8S0ZP76_ARCPL</name>
<keyword evidence="3" id="KW-0862">Zinc</keyword>
<dbReference type="GO" id="GO:0004784">
    <property type="term" value="F:superoxide dismutase activity"/>
    <property type="evidence" value="ECO:0007669"/>
    <property type="project" value="UniProtKB-EC"/>
</dbReference>
<dbReference type="OrthoDB" id="2015551at2759"/>
<dbReference type="Gene3D" id="2.60.40.200">
    <property type="entry name" value="Superoxide dismutase, copper/zinc binding domain"/>
    <property type="match status" value="1"/>
</dbReference>
<dbReference type="PRINTS" id="PR00068">
    <property type="entry name" value="CUZNDISMTASE"/>
</dbReference>
<dbReference type="EMBL" id="CADEBC010000483">
    <property type="protein sequence ID" value="CAB3234670.1"/>
    <property type="molecule type" value="Genomic_DNA"/>
</dbReference>
<dbReference type="AlphaFoldDB" id="A0A8S0ZP76"/>
<organism evidence="8 9">
    <name type="scientific">Arctia plantaginis</name>
    <name type="common">Wood tiger moth</name>
    <name type="synonym">Phalaena plantaginis</name>
    <dbReference type="NCBI Taxonomy" id="874455"/>
    <lineage>
        <taxon>Eukaryota</taxon>
        <taxon>Metazoa</taxon>
        <taxon>Ecdysozoa</taxon>
        <taxon>Arthropoda</taxon>
        <taxon>Hexapoda</taxon>
        <taxon>Insecta</taxon>
        <taxon>Pterygota</taxon>
        <taxon>Neoptera</taxon>
        <taxon>Endopterygota</taxon>
        <taxon>Lepidoptera</taxon>
        <taxon>Glossata</taxon>
        <taxon>Ditrysia</taxon>
        <taxon>Noctuoidea</taxon>
        <taxon>Erebidae</taxon>
        <taxon>Arctiinae</taxon>
        <taxon>Arctia</taxon>
    </lineage>
</organism>
<dbReference type="PANTHER" id="PTHR10003">
    <property type="entry name" value="SUPEROXIDE DISMUTASE CU-ZN -RELATED"/>
    <property type="match status" value="1"/>
</dbReference>
<dbReference type="InterPro" id="IPR036423">
    <property type="entry name" value="SOD-like_Cu/Zn_dom_sf"/>
</dbReference>
<evidence type="ECO:0000256" key="4">
    <source>
        <dbReference type="ARBA" id="ARBA00022862"/>
    </source>
</evidence>
<accession>A0A8S0ZP76</accession>
<dbReference type="InterPro" id="IPR001424">
    <property type="entry name" value="SOD_Cu_Zn_dom"/>
</dbReference>
<evidence type="ECO:0000256" key="1">
    <source>
        <dbReference type="ARBA" id="ARBA00012682"/>
    </source>
</evidence>
<sequence>MPEIYTGFKLYIFNESIATDLNSIVAGHIGYIISCVNEHHNTVCIEHTGLTHAGNKRKLHKMIKTLVFLASAAVLVFAHNVPQSESAVAHLEGKFKGAVVKGDLTFTMQSKDKMLITGKITGMPPGKYGLNIHEKGDITNGCASTLGHFNPQGHDHGHPDDEHRHVGDLGNVEFDKSGVAQVKIEDRLVKLYGTEGIIGRSVVLASQQDDHGKTEHPLSKVDGNAGELVACGVIGIK</sequence>
<evidence type="ECO:0000259" key="7">
    <source>
        <dbReference type="Pfam" id="PF00080"/>
    </source>
</evidence>
<feature type="domain" description="Superoxide dismutase copper/zinc binding" evidence="7">
    <location>
        <begin position="100"/>
        <end position="234"/>
    </location>
</feature>
<reference evidence="8 9" key="1">
    <citation type="submission" date="2020-04" db="EMBL/GenBank/DDBJ databases">
        <authorList>
            <person name="Wallbank WR R."/>
            <person name="Pardo Diaz C."/>
            <person name="Kozak K."/>
            <person name="Martin S."/>
            <person name="Jiggins C."/>
            <person name="Moest M."/>
            <person name="Warren A I."/>
            <person name="Byers J.R.P. K."/>
            <person name="Montejo-Kovacevich G."/>
            <person name="Yen C E."/>
        </authorList>
    </citation>
    <scope>NUCLEOTIDE SEQUENCE [LARGE SCALE GENOMIC DNA]</scope>
</reference>
<dbReference type="Proteomes" id="UP000494106">
    <property type="component" value="Unassembled WGS sequence"/>
</dbReference>
<keyword evidence="9" id="KW-1185">Reference proteome</keyword>
<keyword evidence="4" id="KW-0049">Antioxidant</keyword>
<dbReference type="Pfam" id="PF00080">
    <property type="entry name" value="Sod_Cu"/>
    <property type="match status" value="1"/>
</dbReference>
<dbReference type="CDD" id="cd00305">
    <property type="entry name" value="Cu-Zn_Superoxide_Dismutase"/>
    <property type="match status" value="1"/>
</dbReference>
<dbReference type="InterPro" id="IPR024134">
    <property type="entry name" value="SOD_Cu/Zn_/chaperone"/>
</dbReference>
<evidence type="ECO:0000256" key="2">
    <source>
        <dbReference type="ARBA" id="ARBA00022723"/>
    </source>
</evidence>
<dbReference type="SUPFAM" id="SSF49329">
    <property type="entry name" value="Cu,Zn superoxide dismutase-like"/>
    <property type="match status" value="1"/>
</dbReference>
<protein>
    <recommendedName>
        <fullName evidence="1">superoxide dismutase</fullName>
        <ecNumber evidence="1">1.15.1.1</ecNumber>
    </recommendedName>
</protein>
<evidence type="ECO:0000256" key="3">
    <source>
        <dbReference type="ARBA" id="ARBA00022833"/>
    </source>
</evidence>